<gene>
    <name evidence="5" type="ORF">N7644_05005</name>
</gene>
<accession>A0AA42I658</accession>
<dbReference type="Pfam" id="PF08241">
    <property type="entry name" value="Methyltransf_11"/>
    <property type="match status" value="1"/>
</dbReference>
<organism evidence="5 6">
    <name type="scientific">Acinetobacter courvalinii</name>
    <dbReference type="NCBI Taxonomy" id="280147"/>
    <lineage>
        <taxon>Bacteria</taxon>
        <taxon>Pseudomonadati</taxon>
        <taxon>Pseudomonadota</taxon>
        <taxon>Gammaproteobacteria</taxon>
        <taxon>Moraxellales</taxon>
        <taxon>Moraxellaceae</taxon>
        <taxon>Acinetobacter</taxon>
    </lineage>
</organism>
<name>A0AA42I658_9GAMM</name>
<dbReference type="InterPro" id="IPR013216">
    <property type="entry name" value="Methyltransf_11"/>
</dbReference>
<dbReference type="Proteomes" id="UP001159329">
    <property type="component" value="Unassembled WGS sequence"/>
</dbReference>
<keyword evidence="3" id="KW-0949">S-adenosyl-L-methionine</keyword>
<dbReference type="GO" id="GO:0008757">
    <property type="term" value="F:S-adenosylmethionine-dependent methyltransferase activity"/>
    <property type="evidence" value="ECO:0007669"/>
    <property type="project" value="InterPro"/>
</dbReference>
<evidence type="ECO:0000259" key="4">
    <source>
        <dbReference type="Pfam" id="PF08241"/>
    </source>
</evidence>
<evidence type="ECO:0000313" key="6">
    <source>
        <dbReference type="Proteomes" id="UP001159329"/>
    </source>
</evidence>
<dbReference type="GO" id="GO:0032259">
    <property type="term" value="P:methylation"/>
    <property type="evidence" value="ECO:0007669"/>
    <property type="project" value="UniProtKB-KW"/>
</dbReference>
<dbReference type="AlphaFoldDB" id="A0AA42I658"/>
<dbReference type="PANTHER" id="PTHR43464">
    <property type="entry name" value="METHYLTRANSFERASE"/>
    <property type="match status" value="1"/>
</dbReference>
<evidence type="ECO:0000256" key="2">
    <source>
        <dbReference type="ARBA" id="ARBA00022679"/>
    </source>
</evidence>
<comment type="caution">
    <text evidence="5">The sequence shown here is derived from an EMBL/GenBank/DDBJ whole genome shotgun (WGS) entry which is preliminary data.</text>
</comment>
<dbReference type="PANTHER" id="PTHR43464:SF19">
    <property type="entry name" value="UBIQUINONE BIOSYNTHESIS O-METHYLTRANSFERASE, MITOCHONDRIAL"/>
    <property type="match status" value="1"/>
</dbReference>
<feature type="domain" description="Methyltransferase type 11" evidence="4">
    <location>
        <begin position="47"/>
        <end position="140"/>
    </location>
</feature>
<dbReference type="CDD" id="cd02440">
    <property type="entry name" value="AdoMet_MTases"/>
    <property type="match status" value="1"/>
</dbReference>
<reference evidence="5" key="1">
    <citation type="submission" date="2022-09" db="EMBL/GenBank/DDBJ databases">
        <title>Intensive care unit water sources are persistently colonized with multi-drug resistant bacteria and are the site of extensive horizontal gene transfer of antibiotic resistance genes.</title>
        <authorList>
            <person name="Diorio-Toth L."/>
        </authorList>
    </citation>
    <scope>NUCLEOTIDE SEQUENCE</scope>
    <source>
        <strain evidence="5">GD04005</strain>
    </source>
</reference>
<keyword evidence="1 5" id="KW-0489">Methyltransferase</keyword>
<dbReference type="EMBL" id="JAOEEO010000001">
    <property type="protein sequence ID" value="MDH0563041.1"/>
    <property type="molecule type" value="Genomic_DNA"/>
</dbReference>
<proteinExistence type="predicted"/>
<dbReference type="InterPro" id="IPR029063">
    <property type="entry name" value="SAM-dependent_MTases_sf"/>
</dbReference>
<sequence length="244" mass="27976">MQQNKYDDPVFFTEYSKMPRSVYGLHAAGEWSAFKAHLPELNNKTVLDLGCGYGWHCQYAAEQGASSVTGIDLSTKMLEKARQLNTAKNVVYQHSSIETFIAEAASFDLIISSLALHYVQDLDAVFEKAAQLLVPQGELYYSVEHPIFTARAQQDWIYSHEKQPLYWPVDHYFEEGQRQTQFLGTHVVKYHRTIETHVMALLKAGFEITALIEPLPSDAMIEKMGWQDERRRPMMLIIKAKKKS</sequence>
<dbReference type="RefSeq" id="WP_279694649.1">
    <property type="nucleotide sequence ID" value="NZ_JAOEEO010000001.1"/>
</dbReference>
<keyword evidence="2" id="KW-0808">Transferase</keyword>
<dbReference type="SUPFAM" id="SSF53335">
    <property type="entry name" value="S-adenosyl-L-methionine-dependent methyltransferases"/>
    <property type="match status" value="1"/>
</dbReference>
<evidence type="ECO:0000256" key="1">
    <source>
        <dbReference type="ARBA" id="ARBA00022603"/>
    </source>
</evidence>
<protein>
    <submittedName>
        <fullName evidence="5">Class I SAM-dependent methyltransferase</fullName>
    </submittedName>
</protein>
<evidence type="ECO:0000313" key="5">
    <source>
        <dbReference type="EMBL" id="MDH0563041.1"/>
    </source>
</evidence>
<evidence type="ECO:0000256" key="3">
    <source>
        <dbReference type="ARBA" id="ARBA00022691"/>
    </source>
</evidence>
<dbReference type="Gene3D" id="3.40.50.150">
    <property type="entry name" value="Vaccinia Virus protein VP39"/>
    <property type="match status" value="1"/>
</dbReference>